<comment type="caution">
    <text evidence="2">The sequence shown here is derived from an EMBL/GenBank/DDBJ whole genome shotgun (WGS) entry which is preliminary data.</text>
</comment>
<dbReference type="Pfam" id="PF01136">
    <property type="entry name" value="Peptidase_U32"/>
    <property type="match status" value="1"/>
</dbReference>
<evidence type="ECO:0000313" key="2">
    <source>
        <dbReference type="EMBL" id="EPF46137.1"/>
    </source>
</evidence>
<evidence type="ECO:0000313" key="3">
    <source>
        <dbReference type="Proteomes" id="UP000014605"/>
    </source>
</evidence>
<dbReference type="PANTHER" id="PTHR30217:SF10">
    <property type="entry name" value="23S RRNA 5-HYDROXYCYTIDINE C2501 SYNTHASE"/>
    <property type="match status" value="1"/>
</dbReference>
<dbReference type="RefSeq" id="WP_016519016.1">
    <property type="nucleotide sequence ID" value="NZ_KE332512.1"/>
</dbReference>
<name>S3LPB1_9SPIR</name>
<accession>S3LPB1</accession>
<dbReference type="PATRIC" id="fig|1125702.3.peg.1700"/>
<sequence>MVELLAPAGNPEALEAAIAEGADAVYLGLKSFNARMRSSNFAWNQFEATVDVLHKRNKKIYVTVNTVVTEDEMERLYRFLTYLNNVGPDGIIVQDLGLIQMAHKYFPQLKLHASTQLNIASAKAANTMSRWGISRTVLARELSLEEIRDVHANTSCELEVFVHGALCVSESGLCLFSSYLGGKSANRGMCTQACRRLYTAHEPEGDREGYFFSPADLQLIEYIPDLIQAGVASFKIEGRMKSAEYVGTVVSAYRYVIDNWEADKKAAVETGKRILANDFARKKTSYRFKSTRAEEVLNPDQAGGTGIYLGIIDGIKKGDVQEVPYKDGTRAVHYVQLKDGHYTPEKGDSVRIHKKDDSGRESWKIQDIIESKSGAWLQLPADSGKGDSVYLLQTKAMTKRYPRLLPASLEKYRKQPNDEALPMLTLEAGFPTLGDTNKAAPATAASSTPVKKSLAKKPADIFPEGLYVQVSSIADLHTILADKPVRVIINLNEDTYPALSGQQSKQQVKPLPFPKREIFISLDPFVPQEQEPILTEQLEQLTAQGYTQFIVNNPAHISMLRNKKNFLVAGPYLYTFNCWAVSWLQDNGICAYIPPAESSQANIETVFAPGLRPQVLLPLFSYSVLFRMRFTLPKSYNFLYFSDKQGEAFRAFSTPSASFVLSDKPFSVVDRYHALQHHQFSRFLLDFSHTTVERRAYRFILQSLRSGTPLPDSVRFNWKEGFYDPQRVEELKQLGQKPAAERGTKNSGGRAKPSKGRSQNRRDPRTTSGRQQGNRKR</sequence>
<dbReference type="HOGENOM" id="CLU_011540_4_1_12"/>
<dbReference type="InterPro" id="IPR051454">
    <property type="entry name" value="RNA/ubiquinone_mod_enzymes"/>
</dbReference>
<organism evidence="2 3">
    <name type="scientific">Treponema vincentii F0403</name>
    <dbReference type="NCBI Taxonomy" id="1125702"/>
    <lineage>
        <taxon>Bacteria</taxon>
        <taxon>Pseudomonadati</taxon>
        <taxon>Spirochaetota</taxon>
        <taxon>Spirochaetia</taxon>
        <taxon>Spirochaetales</taxon>
        <taxon>Treponemataceae</taxon>
        <taxon>Treponema</taxon>
    </lineage>
</organism>
<dbReference type="InterPro" id="IPR001539">
    <property type="entry name" value="Peptidase_U32"/>
</dbReference>
<dbReference type="EMBL" id="ATFC01000009">
    <property type="protein sequence ID" value="EPF46137.1"/>
    <property type="molecule type" value="Genomic_DNA"/>
</dbReference>
<gene>
    <name evidence="2" type="ORF">HMPREF1222_01649</name>
</gene>
<feature type="compositionally biased region" description="Polar residues" evidence="1">
    <location>
        <begin position="766"/>
        <end position="777"/>
    </location>
</feature>
<dbReference type="PANTHER" id="PTHR30217">
    <property type="entry name" value="PEPTIDASE U32 FAMILY"/>
    <property type="match status" value="1"/>
</dbReference>
<reference evidence="2 3" key="1">
    <citation type="submission" date="2013-04" db="EMBL/GenBank/DDBJ databases">
        <title>The Genome Sequence of Treponema vincentii F0403.</title>
        <authorList>
            <consortium name="The Broad Institute Genomics Platform"/>
            <person name="Earl A."/>
            <person name="Ward D."/>
            <person name="Feldgarden M."/>
            <person name="Gevers D."/>
            <person name="Leonetti C."/>
            <person name="Izard J."/>
            <person name="Walker B."/>
            <person name="Young S."/>
            <person name="Zeng Q."/>
            <person name="Gargeya S."/>
            <person name="Fitzgerald M."/>
            <person name="Haas B."/>
            <person name="Abouelleil A."/>
            <person name="Allen A.W."/>
            <person name="Alvarado L."/>
            <person name="Arachchi H.M."/>
            <person name="Berlin A.M."/>
            <person name="Chapman S.B."/>
            <person name="Gainer-Dewar J."/>
            <person name="Goldberg J."/>
            <person name="Griggs A."/>
            <person name="Gujja S."/>
            <person name="Hansen M."/>
            <person name="Howarth C."/>
            <person name="Imamovic A."/>
            <person name="Ireland A."/>
            <person name="Larimer J."/>
            <person name="McCowan C."/>
            <person name="Murphy C."/>
            <person name="Pearson M."/>
            <person name="Poon T.W."/>
            <person name="Priest M."/>
            <person name="Roberts A."/>
            <person name="Saif S."/>
            <person name="Shea T."/>
            <person name="Sisk P."/>
            <person name="Sykes S."/>
            <person name="Wortman J."/>
            <person name="Nusbaum C."/>
            <person name="Birren B."/>
        </authorList>
    </citation>
    <scope>NUCLEOTIDE SEQUENCE [LARGE SCALE GENOMIC DNA]</scope>
    <source>
        <strain evidence="2 3">F0403</strain>
    </source>
</reference>
<protein>
    <recommendedName>
        <fullName evidence="4">Peptidase U32 collagenase domain-containing protein</fullName>
    </recommendedName>
</protein>
<dbReference type="AlphaFoldDB" id="S3LPB1"/>
<evidence type="ECO:0000256" key="1">
    <source>
        <dbReference type="SAM" id="MobiDB-lite"/>
    </source>
</evidence>
<evidence type="ECO:0008006" key="4">
    <source>
        <dbReference type="Google" id="ProtNLM"/>
    </source>
</evidence>
<feature type="region of interest" description="Disordered" evidence="1">
    <location>
        <begin position="730"/>
        <end position="777"/>
    </location>
</feature>
<keyword evidence="3" id="KW-1185">Reference proteome</keyword>
<dbReference type="GeneID" id="301461791"/>
<dbReference type="Proteomes" id="UP000014605">
    <property type="component" value="Unassembled WGS sequence"/>
</dbReference>
<proteinExistence type="predicted"/>